<keyword evidence="2" id="KW-0680">Restriction system</keyword>
<dbReference type="InterPro" id="IPR044946">
    <property type="entry name" value="Restrct_endonuc_typeI_TRD_sf"/>
</dbReference>
<keyword evidence="7" id="KW-1185">Reference proteome</keyword>
<organism evidence="6 7">
    <name type="scientific">Cnuella takakiae</name>
    <dbReference type="NCBI Taxonomy" id="1302690"/>
    <lineage>
        <taxon>Bacteria</taxon>
        <taxon>Pseudomonadati</taxon>
        <taxon>Bacteroidota</taxon>
        <taxon>Chitinophagia</taxon>
        <taxon>Chitinophagales</taxon>
        <taxon>Chitinophagaceae</taxon>
        <taxon>Cnuella</taxon>
    </lineage>
</organism>
<gene>
    <name evidence="6" type="ORF">SAMN05444008_101374</name>
</gene>
<dbReference type="STRING" id="1302690.BUE76_01430"/>
<evidence type="ECO:0000256" key="4">
    <source>
        <dbReference type="SAM" id="Coils"/>
    </source>
</evidence>
<comment type="similarity">
    <text evidence="1">Belongs to the type-I restriction system S methylase family.</text>
</comment>
<sequence>MMEAVMKKVRVEKYPAYKETGVEWLGEIPMHWQVQRGKWLFVKQERPVRPDDDIVTCFRDGQVTLRINRKTDGFTNALKEHGYQGIRKGDLVIHAMDAFAGAIGVSDSDGKSTPVYAACTPREEGKVDPYYYAYFLRSLAKNGFIESLAKGIRERSTDFRYSDFGELLLSLPPIEEQTAIAAFLDRKTAQVDKAIVQKEKLIELLQERRQILIHKAVTRGLNPDVRMKDSGVEWIGEIPEHWEILIMNYAFNAVADVDHYMPPTRESGVPYIMTGDLEEFASDINFESCKKVSRRDYLNLSKKIKSSMGDVILARYATIGTASYINIDFEFVVSYSCVTIKPNPSKLLGLYLFYYIKSDAFAIDIRNQINTNTQGNVGIGDLKKVKLVLPPINEQLEIVEKLQKEKEKFSKLIELQNQQIEKFREYKATLINAAVTGKIKVS</sequence>
<evidence type="ECO:0000259" key="5">
    <source>
        <dbReference type="Pfam" id="PF01420"/>
    </source>
</evidence>
<name>A0A1M4TBJ0_9BACT</name>
<dbReference type="Proteomes" id="UP000184368">
    <property type="component" value="Unassembled WGS sequence"/>
</dbReference>
<dbReference type="PANTHER" id="PTHR30408:SF12">
    <property type="entry name" value="TYPE I RESTRICTION ENZYME MJAVIII SPECIFICITY SUBUNIT"/>
    <property type="match status" value="1"/>
</dbReference>
<dbReference type="Gene3D" id="1.10.287.1120">
    <property type="entry name" value="Bipartite methylase S protein"/>
    <property type="match status" value="1"/>
</dbReference>
<evidence type="ECO:0000256" key="1">
    <source>
        <dbReference type="ARBA" id="ARBA00010923"/>
    </source>
</evidence>
<evidence type="ECO:0000313" key="6">
    <source>
        <dbReference type="EMBL" id="SHE41823.1"/>
    </source>
</evidence>
<feature type="domain" description="Type I restriction modification DNA specificity" evidence="5">
    <location>
        <begin position="268"/>
        <end position="421"/>
    </location>
</feature>
<accession>A0A1M4TBJ0</accession>
<keyword evidence="4" id="KW-0175">Coiled coil</keyword>
<dbReference type="AlphaFoldDB" id="A0A1M4TBJ0"/>
<evidence type="ECO:0000256" key="3">
    <source>
        <dbReference type="ARBA" id="ARBA00023125"/>
    </source>
</evidence>
<keyword evidence="3" id="KW-0238">DNA-binding</keyword>
<reference evidence="6 7" key="1">
    <citation type="submission" date="2016-11" db="EMBL/GenBank/DDBJ databases">
        <authorList>
            <person name="Jaros S."/>
            <person name="Januszkiewicz K."/>
            <person name="Wedrychowicz H."/>
        </authorList>
    </citation>
    <scope>NUCLEOTIDE SEQUENCE [LARGE SCALE GENOMIC DNA]</scope>
    <source>
        <strain evidence="6 7">DSM 26897</strain>
    </source>
</reference>
<protein>
    <submittedName>
        <fullName evidence="6">Type I restriction enzyme, S subunit</fullName>
    </submittedName>
</protein>
<evidence type="ECO:0000256" key="2">
    <source>
        <dbReference type="ARBA" id="ARBA00022747"/>
    </source>
</evidence>
<feature type="coiled-coil region" evidence="4">
    <location>
        <begin position="392"/>
        <end position="419"/>
    </location>
</feature>
<dbReference type="PANTHER" id="PTHR30408">
    <property type="entry name" value="TYPE-1 RESTRICTION ENZYME ECOKI SPECIFICITY PROTEIN"/>
    <property type="match status" value="1"/>
</dbReference>
<evidence type="ECO:0000313" key="7">
    <source>
        <dbReference type="Proteomes" id="UP000184368"/>
    </source>
</evidence>
<dbReference type="SUPFAM" id="SSF116734">
    <property type="entry name" value="DNA methylase specificity domain"/>
    <property type="match status" value="2"/>
</dbReference>
<dbReference type="InterPro" id="IPR052021">
    <property type="entry name" value="Type-I_RS_S_subunit"/>
</dbReference>
<dbReference type="Gene3D" id="3.90.220.20">
    <property type="entry name" value="DNA methylase specificity domains"/>
    <property type="match status" value="2"/>
</dbReference>
<dbReference type="GO" id="GO:0009307">
    <property type="term" value="P:DNA restriction-modification system"/>
    <property type="evidence" value="ECO:0007669"/>
    <property type="project" value="UniProtKB-KW"/>
</dbReference>
<dbReference type="InterPro" id="IPR000055">
    <property type="entry name" value="Restrct_endonuc_typeI_TRD"/>
</dbReference>
<proteinExistence type="inferred from homology"/>
<dbReference type="Pfam" id="PF01420">
    <property type="entry name" value="Methylase_S"/>
    <property type="match status" value="1"/>
</dbReference>
<dbReference type="GO" id="GO:0003677">
    <property type="term" value="F:DNA binding"/>
    <property type="evidence" value="ECO:0007669"/>
    <property type="project" value="UniProtKB-KW"/>
</dbReference>
<dbReference type="EMBL" id="FQUO01000001">
    <property type="protein sequence ID" value="SHE41823.1"/>
    <property type="molecule type" value="Genomic_DNA"/>
</dbReference>